<feature type="chain" id="PRO_5036113445" description="Sulfur globule protein" evidence="1">
    <location>
        <begin position="27"/>
        <end position="98"/>
    </location>
</feature>
<reference evidence="3" key="1">
    <citation type="submission" date="2019-02" db="EMBL/GenBank/DDBJ databases">
        <authorList>
            <person name="Gruber-Vodicka R. H."/>
            <person name="Seah K. B. B."/>
        </authorList>
    </citation>
    <scope>NUCLEOTIDE SEQUENCE</scope>
    <source>
        <strain evidence="4">BECK_SA2B12</strain>
        <strain evidence="2">BECK_SA2B15</strain>
        <strain evidence="3">BECK_SA2B20</strain>
    </source>
</reference>
<accession>A0A450VDG1</accession>
<name>A0A450VDG1_9GAMM</name>
<evidence type="ECO:0008006" key="5">
    <source>
        <dbReference type="Google" id="ProtNLM"/>
    </source>
</evidence>
<evidence type="ECO:0000256" key="1">
    <source>
        <dbReference type="SAM" id="SignalP"/>
    </source>
</evidence>
<gene>
    <name evidence="2" type="ORF">BECKH772A_GA0070896_102682</name>
    <name evidence="3" type="ORF">BECKH772B_GA0070898_103062</name>
    <name evidence="4" type="ORF">BECKH772C_GA0070978_102982</name>
</gene>
<proteinExistence type="predicted"/>
<feature type="signal peptide" evidence="1">
    <location>
        <begin position="1"/>
        <end position="26"/>
    </location>
</feature>
<keyword evidence="1" id="KW-0732">Signal</keyword>
<dbReference type="EMBL" id="CAADFG010000268">
    <property type="protein sequence ID" value="VFK02374.1"/>
    <property type="molecule type" value="Genomic_DNA"/>
</dbReference>
<evidence type="ECO:0000313" key="3">
    <source>
        <dbReference type="EMBL" id="VFK02815.1"/>
    </source>
</evidence>
<organism evidence="3">
    <name type="scientific">Candidatus Kentrum eta</name>
    <dbReference type="NCBI Taxonomy" id="2126337"/>
    <lineage>
        <taxon>Bacteria</taxon>
        <taxon>Pseudomonadati</taxon>
        <taxon>Pseudomonadota</taxon>
        <taxon>Gammaproteobacteria</taxon>
        <taxon>Candidatus Kentrum</taxon>
    </lineage>
</organism>
<sequence length="98" mass="10557">MKKLTKLGAVLTLVGAAALPFQSVDAFWGGGYWDDGYGWGPYGHHGRWGYGGPWGYGGYGYGYPGWGYGVPWGYGYHPWGYYPPMVAAPAAPAKAKSE</sequence>
<protein>
    <recommendedName>
        <fullName evidence="5">Sulfur globule protein</fullName>
    </recommendedName>
</protein>
<dbReference type="EMBL" id="CAADFJ010000298">
    <property type="protein sequence ID" value="VFK05729.1"/>
    <property type="molecule type" value="Genomic_DNA"/>
</dbReference>
<evidence type="ECO:0000313" key="2">
    <source>
        <dbReference type="EMBL" id="VFK02374.1"/>
    </source>
</evidence>
<evidence type="ECO:0000313" key="4">
    <source>
        <dbReference type="EMBL" id="VFK05729.1"/>
    </source>
</evidence>
<dbReference type="EMBL" id="CAADFI010000306">
    <property type="protein sequence ID" value="VFK02815.1"/>
    <property type="molecule type" value="Genomic_DNA"/>
</dbReference>
<dbReference type="AlphaFoldDB" id="A0A450VDG1"/>